<protein>
    <submittedName>
        <fullName evidence="3">SusE domain-containing protein</fullName>
    </submittedName>
</protein>
<dbReference type="InterPro" id="IPR025970">
    <property type="entry name" value="SusE"/>
</dbReference>
<keyword evidence="1" id="KW-0732">Signal</keyword>
<dbReference type="EMBL" id="JAJPWV010000006">
    <property type="protein sequence ID" value="MCD8742276.1"/>
    <property type="molecule type" value="Genomic_DNA"/>
</dbReference>
<evidence type="ECO:0000256" key="1">
    <source>
        <dbReference type="SAM" id="SignalP"/>
    </source>
</evidence>
<feature type="signal peptide" evidence="1">
    <location>
        <begin position="1"/>
        <end position="19"/>
    </location>
</feature>
<gene>
    <name evidence="3" type="ORF">LT679_16830</name>
</gene>
<feature type="chain" id="PRO_5047488953" evidence="1">
    <location>
        <begin position="20"/>
        <end position="363"/>
    </location>
</feature>
<comment type="caution">
    <text evidence="3">The sequence shown here is derived from an EMBL/GenBank/DDBJ whole genome shotgun (WGS) entry which is preliminary data.</text>
</comment>
<dbReference type="RefSeq" id="WP_232178835.1">
    <property type="nucleotide sequence ID" value="NZ_JAJPWV010000006.1"/>
</dbReference>
<dbReference type="PROSITE" id="PS51257">
    <property type="entry name" value="PROKAR_LIPOPROTEIN"/>
    <property type="match status" value="1"/>
</dbReference>
<dbReference type="Proteomes" id="UP001199919">
    <property type="component" value="Unassembled WGS sequence"/>
</dbReference>
<organism evidence="3 4">
    <name type="scientific">Mucilaginibacter roseus</name>
    <dbReference type="NCBI Taxonomy" id="1528868"/>
    <lineage>
        <taxon>Bacteria</taxon>
        <taxon>Pseudomonadati</taxon>
        <taxon>Bacteroidota</taxon>
        <taxon>Sphingobacteriia</taxon>
        <taxon>Sphingobacteriales</taxon>
        <taxon>Sphingobacteriaceae</taxon>
        <taxon>Mucilaginibacter</taxon>
    </lineage>
</organism>
<evidence type="ECO:0000313" key="3">
    <source>
        <dbReference type="EMBL" id="MCD8742276.1"/>
    </source>
</evidence>
<dbReference type="Pfam" id="PF14292">
    <property type="entry name" value="SusE"/>
    <property type="match status" value="1"/>
</dbReference>
<proteinExistence type="predicted"/>
<dbReference type="Gene3D" id="2.60.40.3620">
    <property type="match status" value="2"/>
</dbReference>
<keyword evidence="4" id="KW-1185">Reference proteome</keyword>
<name>A0ABS8U8Y2_9SPHI</name>
<feature type="domain" description="SusE outer membrane protein" evidence="2">
    <location>
        <begin position="23"/>
        <end position="129"/>
    </location>
</feature>
<evidence type="ECO:0000313" key="4">
    <source>
        <dbReference type="Proteomes" id="UP001199919"/>
    </source>
</evidence>
<reference evidence="3 4" key="1">
    <citation type="submission" date="2021-12" db="EMBL/GenBank/DDBJ databases">
        <title>Mucilaginibacter roseus genome.</title>
        <authorList>
            <person name="Ferreira J.R."/>
            <person name="Newman J.D."/>
        </authorList>
    </citation>
    <scope>NUCLEOTIDE SEQUENCE [LARGE SCALE GENOMIC DNA]</scope>
    <source>
        <strain evidence="3 4">LMG 28454</strain>
    </source>
</reference>
<evidence type="ECO:0000259" key="2">
    <source>
        <dbReference type="Pfam" id="PF14292"/>
    </source>
</evidence>
<accession>A0ABS8U8Y2</accession>
<sequence length="363" mass="39170">MKNLIKNILLLGSVVLMLAACKKDETRVVAKSDATAPALTATYENLVLNEADAAAEAIMFKWSKADYGYSAAISYTVEVAKKDSNFVNAKSVSAGANSQLVLTVGAFNSLLNQLNLVGFAQNDVEVRVKSEIGGGVAPVYSKSIPLVVSPYLDKPAYQTLYLVGDGTFGQWDNNKATPVFRDPANAFVFTFTGNFSNGAFKFLGKLGQWYPSWGSNGSGGVMFREKDADPDPANFPITSGYHKVTLNLRSNTYTDVPYDASGKTTYASIGIIGPFTDWGSIIPMTNTTLNPHIWTIDHTFDSDTEMKFRIAEGWSVNWGPANDGTASDVYGVGGNGGGNFKVKAGSYTIIFNDMTAEYVFIKK</sequence>